<accession>G7VA04</accession>
<keyword evidence="2" id="KW-0472">Membrane</keyword>
<keyword evidence="2" id="KW-0812">Transmembrane</keyword>
<evidence type="ECO:0008006" key="5">
    <source>
        <dbReference type="Google" id="ProtNLM"/>
    </source>
</evidence>
<keyword evidence="4" id="KW-1185">Reference proteome</keyword>
<dbReference type="Proteomes" id="UP000005868">
    <property type="component" value="Chromosome"/>
</dbReference>
<sequence>MANRSAAVLRHRLWKGFNNVKTSHIVIAAFVLIFLSIGGLVSLRLYALNLEYQLSRLEQKIAAQKEINLKLEKTLASLVSPGRVFDYAKASLGMKTDSQVDIVRIKNNNVTVLLAKDSGASESPSQVDKTGSLLAKLLNFVTKKAFAR</sequence>
<dbReference type="eggNOG" id="COG4839">
    <property type="taxonomic scope" value="Bacteria"/>
</dbReference>
<evidence type="ECO:0000256" key="1">
    <source>
        <dbReference type="SAM" id="Coils"/>
    </source>
</evidence>
<reference evidence="4" key="1">
    <citation type="submission" date="2011-10" db="EMBL/GenBank/DDBJ databases">
        <title>The complete genome of chromosome of Thermovirga lienii DSM 17291.</title>
        <authorList>
            <consortium name="US DOE Joint Genome Institute (JGI-PGF)"/>
            <person name="Lucas S."/>
            <person name="Copeland A."/>
            <person name="Lapidus A."/>
            <person name="Glavina del Rio T."/>
            <person name="Dalin E."/>
            <person name="Tice H."/>
            <person name="Bruce D."/>
            <person name="Goodwin L."/>
            <person name="Pitluck S."/>
            <person name="Peters L."/>
            <person name="Mikhailova N."/>
            <person name="Saunders E."/>
            <person name="Kyrpides N."/>
            <person name="Mavromatis K."/>
            <person name="Ivanova N."/>
            <person name="Last F.I."/>
            <person name="Brettin T."/>
            <person name="Detter J.C."/>
            <person name="Han C."/>
            <person name="Larimer F."/>
            <person name="Land M."/>
            <person name="Hauser L."/>
            <person name="Markowitz V."/>
            <person name="Cheng J.-F."/>
            <person name="Hugenholtz P."/>
            <person name="Woyke T."/>
            <person name="Wu D."/>
            <person name="Spring S."/>
            <person name="Schroeder M."/>
            <person name="Brambilla E.-M."/>
            <person name="Klenk H.-P."/>
            <person name="Eisen J.A."/>
        </authorList>
    </citation>
    <scope>NUCLEOTIDE SEQUENCE [LARGE SCALE GENOMIC DNA]</scope>
    <source>
        <strain evidence="4">ATCC BAA-1197 / DSM 17291 / Cas60314</strain>
    </source>
</reference>
<organism evidence="3 4">
    <name type="scientific">Thermovirga lienii (strain ATCC BAA-1197 / DSM 17291 / Cas60314)</name>
    <dbReference type="NCBI Taxonomy" id="580340"/>
    <lineage>
        <taxon>Bacteria</taxon>
        <taxon>Thermotogati</taxon>
        <taxon>Synergistota</taxon>
        <taxon>Synergistia</taxon>
        <taxon>Synergistales</taxon>
        <taxon>Thermovirgaceae</taxon>
        <taxon>Thermovirga</taxon>
    </lineage>
</organism>
<reference evidence="3 4" key="2">
    <citation type="journal article" date="2012" name="Stand. Genomic Sci.">
        <title>Genome sequence of the moderately thermophilic, amino-acid-degrading and sulfur-reducing bacterium Thermovirga lienii type strain (Cas60314(T)).</title>
        <authorList>
            <person name="Goker M."/>
            <person name="Saunders E."/>
            <person name="Lapidus A."/>
            <person name="Nolan M."/>
            <person name="Lucas S."/>
            <person name="Hammon N."/>
            <person name="Deshpande S."/>
            <person name="Cheng J.F."/>
            <person name="Han C."/>
            <person name="Tapia R."/>
            <person name="Goodwin L.A."/>
            <person name="Pitluck S."/>
            <person name="Liolios K."/>
            <person name="Mavromatis K."/>
            <person name="Pagani I."/>
            <person name="Ivanova N."/>
            <person name="Mikhailova N."/>
            <person name="Pati A."/>
            <person name="Chen A."/>
            <person name="Palaniappan K."/>
            <person name="Land M."/>
            <person name="Chang Y.J."/>
            <person name="Jeffries C.D."/>
            <person name="Brambilla E.M."/>
            <person name="Rohde M."/>
            <person name="Spring S."/>
            <person name="Detter J.C."/>
            <person name="Woyke T."/>
            <person name="Bristow J."/>
            <person name="Eisen J.A."/>
            <person name="Markowitz V."/>
            <person name="Hugenholtz P."/>
            <person name="Kyrpides N.C."/>
            <person name="Klenk H.P."/>
        </authorList>
    </citation>
    <scope>NUCLEOTIDE SEQUENCE [LARGE SCALE GENOMIC DNA]</scope>
    <source>
        <strain evidence="4">ATCC BAA-1197 / DSM 17291 / Cas60314</strain>
    </source>
</reference>
<gene>
    <name evidence="3" type="ordered locus">Tlie_0971</name>
</gene>
<protein>
    <recommendedName>
        <fullName evidence="5">Cell division protein FtsL</fullName>
    </recommendedName>
</protein>
<proteinExistence type="predicted"/>
<name>G7VA04_THELD</name>
<dbReference type="STRING" id="580340.Tlie_0971"/>
<dbReference type="KEGG" id="tli:Tlie_0971"/>
<keyword evidence="1" id="KW-0175">Coiled coil</keyword>
<keyword evidence="2" id="KW-1133">Transmembrane helix</keyword>
<evidence type="ECO:0000313" key="4">
    <source>
        <dbReference type="Proteomes" id="UP000005868"/>
    </source>
</evidence>
<dbReference type="AlphaFoldDB" id="G7VA04"/>
<dbReference type="EMBL" id="CP003096">
    <property type="protein sequence ID" value="AER66704.1"/>
    <property type="molecule type" value="Genomic_DNA"/>
</dbReference>
<evidence type="ECO:0000256" key="2">
    <source>
        <dbReference type="SAM" id="Phobius"/>
    </source>
</evidence>
<feature type="coiled-coil region" evidence="1">
    <location>
        <begin position="47"/>
        <end position="74"/>
    </location>
</feature>
<feature type="transmembrane region" description="Helical" evidence="2">
    <location>
        <begin position="25"/>
        <end position="47"/>
    </location>
</feature>
<evidence type="ECO:0000313" key="3">
    <source>
        <dbReference type="EMBL" id="AER66704.1"/>
    </source>
</evidence>
<dbReference type="HOGENOM" id="CLU_1757951_0_0_0"/>